<keyword evidence="10" id="KW-1185">Reference proteome</keyword>
<name>A0ABQ8FQS4_9PEZI</name>
<dbReference type="Proteomes" id="UP000774617">
    <property type="component" value="Unassembled WGS sequence"/>
</dbReference>
<evidence type="ECO:0000256" key="5">
    <source>
        <dbReference type="ARBA" id="ARBA00023242"/>
    </source>
</evidence>
<sequence length="519" mass="57720">MADPLPRFECKCCTESFGRQEHLKRHLARHSGKKPFECSICGRCFPRRDTLKRHITTHGPNALRAYCASLESMGISRTKACLKCAQAKKRCSGTAPCRRCHLKSLPCEFADTETASPSKEMVSTNFDSAVTESFVQITPGPSPASSQPFEGQFQNPADQQAFLAQQLTLDEFVSNAGDLVDAAGSGLLDPHLLSGLDFPFNWGFPEEGINCNFMTGPSNLMEGQAETPLPSGVGATTPAVGPSWSSKTSACSIPVAEQQDDQDILLAEDFSHVTPLSEAAYERVKHLFENLTIDRTENVKLALPSAAGLNALIQLAFEYFIRSFPIVHPATFDPNTVPEHVVVAVAAVGVNYTASFRKDEYRKSFMRFLEGNLQTQLLRKPSSKIDISILECLVLYNMCLMFSGSHRDLLKLQYARNILPTLYRQVRILGKCTGMQDGRISPEGANEESWKAWIARERERRAMHGIWVLECLHRIFLDHHPVLSPPELTIPLPAAEELWDAPDADSWRAVWIKTWQGKP</sequence>
<gene>
    <name evidence="9" type="ORF">B0J12DRAFT_443731</name>
</gene>
<dbReference type="EMBL" id="JAGTJR010000083">
    <property type="protein sequence ID" value="KAH7014016.1"/>
    <property type="molecule type" value="Genomic_DNA"/>
</dbReference>
<dbReference type="SMART" id="SM00355">
    <property type="entry name" value="ZnF_C2H2"/>
    <property type="match status" value="2"/>
</dbReference>
<dbReference type="InterPro" id="IPR036864">
    <property type="entry name" value="Zn2-C6_fun-type_DNA-bd_sf"/>
</dbReference>
<organism evidence="9 10">
    <name type="scientific">Macrophomina phaseolina</name>
    <dbReference type="NCBI Taxonomy" id="35725"/>
    <lineage>
        <taxon>Eukaryota</taxon>
        <taxon>Fungi</taxon>
        <taxon>Dikarya</taxon>
        <taxon>Ascomycota</taxon>
        <taxon>Pezizomycotina</taxon>
        <taxon>Dothideomycetes</taxon>
        <taxon>Dothideomycetes incertae sedis</taxon>
        <taxon>Botryosphaeriales</taxon>
        <taxon>Botryosphaeriaceae</taxon>
        <taxon>Macrophomina</taxon>
    </lineage>
</organism>
<evidence type="ECO:0000256" key="1">
    <source>
        <dbReference type="ARBA" id="ARBA00022723"/>
    </source>
</evidence>
<evidence type="ECO:0000256" key="3">
    <source>
        <dbReference type="ARBA" id="ARBA00023015"/>
    </source>
</evidence>
<evidence type="ECO:0000313" key="9">
    <source>
        <dbReference type="EMBL" id="KAH7014016.1"/>
    </source>
</evidence>
<keyword evidence="2" id="KW-0862">Zinc</keyword>
<evidence type="ECO:0000256" key="6">
    <source>
        <dbReference type="PROSITE-ProRule" id="PRU00042"/>
    </source>
</evidence>
<dbReference type="InterPro" id="IPR036236">
    <property type="entry name" value="Znf_C2H2_sf"/>
</dbReference>
<evidence type="ECO:0000259" key="7">
    <source>
        <dbReference type="PROSITE" id="PS50048"/>
    </source>
</evidence>
<dbReference type="CDD" id="cd12148">
    <property type="entry name" value="fungal_TF_MHR"/>
    <property type="match status" value="1"/>
</dbReference>
<evidence type="ECO:0000256" key="4">
    <source>
        <dbReference type="ARBA" id="ARBA00023163"/>
    </source>
</evidence>
<dbReference type="PROSITE" id="PS50048">
    <property type="entry name" value="ZN2_CY6_FUNGAL_2"/>
    <property type="match status" value="1"/>
</dbReference>
<dbReference type="Pfam" id="PF04082">
    <property type="entry name" value="Fungal_trans"/>
    <property type="match status" value="1"/>
</dbReference>
<dbReference type="InterPro" id="IPR007219">
    <property type="entry name" value="XnlR_reg_dom"/>
</dbReference>
<keyword evidence="5" id="KW-0539">Nucleus</keyword>
<feature type="domain" description="C2H2-type" evidence="8">
    <location>
        <begin position="36"/>
        <end position="58"/>
    </location>
</feature>
<dbReference type="PROSITE" id="PS00028">
    <property type="entry name" value="ZINC_FINGER_C2H2_1"/>
    <property type="match status" value="2"/>
</dbReference>
<evidence type="ECO:0000313" key="10">
    <source>
        <dbReference type="Proteomes" id="UP000774617"/>
    </source>
</evidence>
<dbReference type="Pfam" id="PF00096">
    <property type="entry name" value="zf-C2H2"/>
    <property type="match status" value="1"/>
</dbReference>
<dbReference type="PANTHER" id="PTHR47660">
    <property type="entry name" value="TRANSCRIPTION FACTOR WITH C2H2 AND ZN(2)-CYS(6) DNA BINDING DOMAIN (EUROFUNG)-RELATED-RELATED"/>
    <property type="match status" value="1"/>
</dbReference>
<feature type="domain" description="Zn(2)-C6 fungal-type" evidence="7">
    <location>
        <begin position="80"/>
        <end position="109"/>
    </location>
</feature>
<dbReference type="InterPro" id="IPR013087">
    <property type="entry name" value="Znf_C2H2_type"/>
</dbReference>
<comment type="caution">
    <text evidence="9">The sequence shown here is derived from an EMBL/GenBank/DDBJ whole genome shotgun (WGS) entry which is preliminary data.</text>
</comment>
<proteinExistence type="predicted"/>
<reference evidence="9 10" key="1">
    <citation type="journal article" date="2021" name="Nat. Commun.">
        <title>Genetic determinants of endophytism in the Arabidopsis root mycobiome.</title>
        <authorList>
            <person name="Mesny F."/>
            <person name="Miyauchi S."/>
            <person name="Thiergart T."/>
            <person name="Pickel B."/>
            <person name="Atanasova L."/>
            <person name="Karlsson M."/>
            <person name="Huettel B."/>
            <person name="Barry K.W."/>
            <person name="Haridas S."/>
            <person name="Chen C."/>
            <person name="Bauer D."/>
            <person name="Andreopoulos W."/>
            <person name="Pangilinan J."/>
            <person name="LaButti K."/>
            <person name="Riley R."/>
            <person name="Lipzen A."/>
            <person name="Clum A."/>
            <person name="Drula E."/>
            <person name="Henrissat B."/>
            <person name="Kohler A."/>
            <person name="Grigoriev I.V."/>
            <person name="Martin F.M."/>
            <person name="Hacquard S."/>
        </authorList>
    </citation>
    <scope>NUCLEOTIDE SEQUENCE [LARGE SCALE GENOMIC DNA]</scope>
    <source>
        <strain evidence="9 10">MPI-SDFR-AT-0080</strain>
    </source>
</reference>
<evidence type="ECO:0000259" key="8">
    <source>
        <dbReference type="PROSITE" id="PS50157"/>
    </source>
</evidence>
<accession>A0ABQ8FQS4</accession>
<dbReference type="PROSITE" id="PS00463">
    <property type="entry name" value="ZN2_CY6_FUNGAL_1"/>
    <property type="match status" value="1"/>
</dbReference>
<feature type="domain" description="C2H2-type" evidence="8">
    <location>
        <begin position="8"/>
        <end position="35"/>
    </location>
</feature>
<keyword evidence="4" id="KW-0804">Transcription</keyword>
<dbReference type="InterPro" id="IPR001138">
    <property type="entry name" value="Zn2Cys6_DnaBD"/>
</dbReference>
<dbReference type="Pfam" id="PF00172">
    <property type="entry name" value="Zn_clus"/>
    <property type="match status" value="1"/>
</dbReference>
<dbReference type="SUPFAM" id="SSF57701">
    <property type="entry name" value="Zn2/Cys6 DNA-binding domain"/>
    <property type="match status" value="1"/>
</dbReference>
<keyword evidence="6" id="KW-0863">Zinc-finger</keyword>
<protein>
    <recommendedName>
        <fullName evidence="11">Zinc finger C2H2-type protein</fullName>
    </recommendedName>
</protein>
<dbReference type="Gene3D" id="3.30.160.60">
    <property type="entry name" value="Classic Zinc Finger"/>
    <property type="match status" value="2"/>
</dbReference>
<keyword evidence="1" id="KW-0479">Metal-binding</keyword>
<evidence type="ECO:0000256" key="2">
    <source>
        <dbReference type="ARBA" id="ARBA00022833"/>
    </source>
</evidence>
<keyword evidence="3" id="KW-0805">Transcription regulation</keyword>
<dbReference type="SUPFAM" id="SSF57667">
    <property type="entry name" value="beta-beta-alpha zinc fingers"/>
    <property type="match status" value="1"/>
</dbReference>
<dbReference type="CDD" id="cd00067">
    <property type="entry name" value="GAL4"/>
    <property type="match status" value="1"/>
</dbReference>
<dbReference type="Gene3D" id="4.10.240.10">
    <property type="entry name" value="Zn(2)-C6 fungal-type DNA-binding domain"/>
    <property type="match status" value="1"/>
</dbReference>
<dbReference type="PROSITE" id="PS50157">
    <property type="entry name" value="ZINC_FINGER_C2H2_2"/>
    <property type="match status" value="2"/>
</dbReference>
<evidence type="ECO:0008006" key="11">
    <source>
        <dbReference type="Google" id="ProtNLM"/>
    </source>
</evidence>